<evidence type="ECO:0000313" key="8">
    <source>
        <dbReference type="Proteomes" id="UP000664203"/>
    </source>
</evidence>
<dbReference type="OrthoDB" id="425925at2759"/>
<reference evidence="7" key="1">
    <citation type="submission" date="2021-03" db="EMBL/GenBank/DDBJ databases">
        <authorList>
            <person name="Tagirdzhanova G."/>
        </authorList>
    </citation>
    <scope>NUCLEOTIDE SEQUENCE</scope>
</reference>
<organism evidence="7 8">
    <name type="scientific">Alectoria fallacina</name>
    <dbReference type="NCBI Taxonomy" id="1903189"/>
    <lineage>
        <taxon>Eukaryota</taxon>
        <taxon>Fungi</taxon>
        <taxon>Dikarya</taxon>
        <taxon>Ascomycota</taxon>
        <taxon>Pezizomycotina</taxon>
        <taxon>Lecanoromycetes</taxon>
        <taxon>OSLEUM clade</taxon>
        <taxon>Lecanoromycetidae</taxon>
        <taxon>Lecanorales</taxon>
        <taxon>Lecanorineae</taxon>
        <taxon>Parmeliaceae</taxon>
        <taxon>Alectoria</taxon>
    </lineage>
</organism>
<evidence type="ECO:0000256" key="4">
    <source>
        <dbReference type="SAM" id="Coils"/>
    </source>
</evidence>
<dbReference type="EMBL" id="CAJPDR010000820">
    <property type="protein sequence ID" value="CAF9942834.1"/>
    <property type="molecule type" value="Genomic_DNA"/>
</dbReference>
<dbReference type="AlphaFoldDB" id="A0A8H3J8X3"/>
<feature type="coiled-coil region" evidence="4">
    <location>
        <begin position="308"/>
        <end position="399"/>
    </location>
</feature>
<evidence type="ECO:0000256" key="3">
    <source>
        <dbReference type="ARBA" id="ARBA00023054"/>
    </source>
</evidence>
<name>A0A8H3J8X3_9LECA</name>
<protein>
    <recommendedName>
        <fullName evidence="6">GRIP domain-containing protein</fullName>
    </recommendedName>
</protein>
<dbReference type="GO" id="GO:0006888">
    <property type="term" value="P:endoplasmic reticulum to Golgi vesicle-mediated transport"/>
    <property type="evidence" value="ECO:0007669"/>
    <property type="project" value="TreeGrafter"/>
</dbReference>
<dbReference type="Pfam" id="PF10375">
    <property type="entry name" value="GRAB"/>
    <property type="match status" value="1"/>
</dbReference>
<dbReference type="InterPro" id="IPR019459">
    <property type="entry name" value="GRAB"/>
</dbReference>
<comment type="caution">
    <text evidence="7">The sequence shown here is derived from an EMBL/GenBank/DDBJ whole genome shotgun (WGS) entry which is preliminary data.</text>
</comment>
<evidence type="ECO:0000259" key="6">
    <source>
        <dbReference type="PROSITE" id="PS50913"/>
    </source>
</evidence>
<dbReference type="Proteomes" id="UP000664203">
    <property type="component" value="Unassembled WGS sequence"/>
</dbReference>
<feature type="compositionally biased region" description="Low complexity" evidence="5">
    <location>
        <begin position="61"/>
        <end position="72"/>
    </location>
</feature>
<feature type="region of interest" description="Disordered" evidence="5">
    <location>
        <begin position="544"/>
        <end position="564"/>
    </location>
</feature>
<evidence type="ECO:0000313" key="7">
    <source>
        <dbReference type="EMBL" id="CAF9942834.1"/>
    </source>
</evidence>
<evidence type="ECO:0000256" key="5">
    <source>
        <dbReference type="SAM" id="MobiDB-lite"/>
    </source>
</evidence>
<dbReference type="GO" id="GO:0005794">
    <property type="term" value="C:Golgi apparatus"/>
    <property type="evidence" value="ECO:0007669"/>
    <property type="project" value="UniProtKB-SubCell"/>
</dbReference>
<dbReference type="PANTHER" id="PTHR18921">
    <property type="entry name" value="MYOSIN HEAVY CHAIN - RELATED"/>
    <property type="match status" value="1"/>
</dbReference>
<dbReference type="GO" id="GO:0007030">
    <property type="term" value="P:Golgi organization"/>
    <property type="evidence" value="ECO:0007669"/>
    <property type="project" value="TreeGrafter"/>
</dbReference>
<feature type="domain" description="GRIP" evidence="6">
    <location>
        <begin position="442"/>
        <end position="493"/>
    </location>
</feature>
<keyword evidence="8" id="KW-1185">Reference proteome</keyword>
<dbReference type="PROSITE" id="PS50913">
    <property type="entry name" value="GRIP"/>
    <property type="match status" value="1"/>
</dbReference>
<dbReference type="PANTHER" id="PTHR18921:SF2">
    <property type="entry name" value="THYROID RECEPTOR-INTERACTING PROTEIN 11"/>
    <property type="match status" value="1"/>
</dbReference>
<dbReference type="InterPro" id="IPR000237">
    <property type="entry name" value="GRIP_dom"/>
</dbReference>
<keyword evidence="2" id="KW-0333">Golgi apparatus</keyword>
<evidence type="ECO:0000256" key="2">
    <source>
        <dbReference type="ARBA" id="ARBA00023034"/>
    </source>
</evidence>
<feature type="compositionally biased region" description="Basic residues" evidence="5">
    <location>
        <begin position="18"/>
        <end position="29"/>
    </location>
</feature>
<dbReference type="GO" id="GO:0031267">
    <property type="term" value="F:small GTPase binding"/>
    <property type="evidence" value="ECO:0007669"/>
    <property type="project" value="TreeGrafter"/>
</dbReference>
<feature type="compositionally biased region" description="Polar residues" evidence="5">
    <location>
        <begin position="82"/>
        <end position="93"/>
    </location>
</feature>
<proteinExistence type="predicted"/>
<keyword evidence="3 4" id="KW-0175">Coiled coil</keyword>
<evidence type="ECO:0000256" key="1">
    <source>
        <dbReference type="ARBA" id="ARBA00004555"/>
    </source>
</evidence>
<feature type="compositionally biased region" description="Polar residues" evidence="5">
    <location>
        <begin position="1"/>
        <end position="16"/>
    </location>
</feature>
<comment type="subcellular location">
    <subcellularLocation>
        <location evidence="1">Golgi apparatus</location>
    </subcellularLocation>
</comment>
<feature type="compositionally biased region" description="Polar residues" evidence="5">
    <location>
        <begin position="553"/>
        <end position="564"/>
    </location>
</feature>
<accession>A0A8H3J8X3</accession>
<sequence length="564" mass="63473">MSSVTTSDLPNTTSQVSKGKKHKRKKGSKAKLSGDLGKVNGAITDIEREHDDADGEEQEPKTPTESPSSPQKADIDLGHPITNGTSKETNNFPDMSAEVKSQEDRGAQEEPPTSKDISPGDKNTASRATDTDTRLEALVNERAALREEVAQVRRSLEEIQEKHEEELGSIREQLADTQVEKEQAETQYRNLLGKVNTIKSQLGERLKADAEDLSQARSRIEDLEEQCGNLREQNEARATELVTIAEEGEQKSKELSSLRNRTTISQQNWSKERDDLLQREAYGKEEFEAAKQAMQDWEVLAMEERTIRESIAERVTDLEEQVASHREAHERAASERDSQSLTVDGLQRALQEIQDARRRELRELVEASQAQVENLQKQLQEVEGRAADATNSLELTKQELERALPFEKEVKEKNLLIGKLRHEAVILNDHLTKALRYLKRGKPEDTIDKQLVTNHFLHFLALERADPKKFQVLQIIASLLAWTDEQREQAGLARPGASNPNLRVPLSLWHRTPSTPVLSTDFFPEGGARKESLAELWSDFLEQEAQEGLKSPRSPSSSGGYKPP</sequence>
<feature type="region of interest" description="Disordered" evidence="5">
    <location>
        <begin position="1"/>
        <end position="134"/>
    </location>
</feature>
<gene>
    <name evidence="7" type="ORF">ALECFALPRED_010139</name>
</gene>